<dbReference type="PANTHER" id="PTHR43401">
    <property type="entry name" value="L-THREONINE 3-DEHYDROGENASE"/>
    <property type="match status" value="1"/>
</dbReference>
<dbReference type="Pfam" id="PF00107">
    <property type="entry name" value="ADH_zinc_N"/>
    <property type="match status" value="1"/>
</dbReference>
<dbReference type="InterPro" id="IPR013149">
    <property type="entry name" value="ADH-like_C"/>
</dbReference>
<feature type="domain" description="Alcohol dehydrogenase-like C-terminal" evidence="2">
    <location>
        <begin position="132"/>
        <end position="239"/>
    </location>
</feature>
<dbReference type="Pfam" id="PF08240">
    <property type="entry name" value="ADH_N"/>
    <property type="match status" value="1"/>
</dbReference>
<dbReference type="SUPFAM" id="SSF51735">
    <property type="entry name" value="NAD(P)-binding Rossmann-fold domains"/>
    <property type="match status" value="1"/>
</dbReference>
<reference evidence="4" key="1">
    <citation type="submission" date="2020-05" db="EMBL/GenBank/DDBJ databases">
        <authorList>
            <person name="Chiriac C."/>
            <person name="Salcher M."/>
            <person name="Ghai R."/>
            <person name="Kavagutti S V."/>
        </authorList>
    </citation>
    <scope>NUCLEOTIDE SEQUENCE</scope>
</reference>
<protein>
    <submittedName>
        <fullName evidence="4">Unannotated protein</fullName>
    </submittedName>
</protein>
<sequence length="294" mass="30984">MAYIQQGFTTFPIRLGHEWAGRVVEVGSETDSAWLGKRVTADTMLGCGRCSFCKNGRQHVCPDRNELGIRGHWGGALAEKIVVPSRFAFEIPENVSLAAAALVEPGGNSLRAVEAARIEPGDRVLILGAGTIGLLAAQFALAEGAQVHLAGVRQDALDLASQLGVQHIWKKDEIEANHVEQFDAVIDATSMVEAPALCVRLVRPAGRVVFIGISPTPSMIDTRDIVFNDITVVGILSASPGLAGAIQAFASGAVVPDLLVSEVVSLADVPSRLEGVRGASARPGPKVHVDPRLP</sequence>
<dbReference type="InterPro" id="IPR036291">
    <property type="entry name" value="NAD(P)-bd_dom_sf"/>
</dbReference>
<dbReference type="InterPro" id="IPR050129">
    <property type="entry name" value="Zn_alcohol_dh"/>
</dbReference>
<feature type="domain" description="Alcohol dehydrogenase-like N-terminal" evidence="3">
    <location>
        <begin position="9"/>
        <end position="93"/>
    </location>
</feature>
<dbReference type="GO" id="GO:0016491">
    <property type="term" value="F:oxidoreductase activity"/>
    <property type="evidence" value="ECO:0007669"/>
    <property type="project" value="UniProtKB-KW"/>
</dbReference>
<evidence type="ECO:0000313" key="4">
    <source>
        <dbReference type="EMBL" id="CAB4574371.1"/>
    </source>
</evidence>
<dbReference type="Gene3D" id="3.40.50.720">
    <property type="entry name" value="NAD(P)-binding Rossmann-like Domain"/>
    <property type="match status" value="1"/>
</dbReference>
<keyword evidence="1" id="KW-0560">Oxidoreductase</keyword>
<dbReference type="EMBL" id="CAEZTD010000168">
    <property type="protein sequence ID" value="CAB4574371.1"/>
    <property type="molecule type" value="Genomic_DNA"/>
</dbReference>
<proteinExistence type="predicted"/>
<name>A0A6J6ED50_9ZZZZ</name>
<dbReference type="Gene3D" id="3.90.180.10">
    <property type="entry name" value="Medium-chain alcohol dehydrogenases, catalytic domain"/>
    <property type="match status" value="1"/>
</dbReference>
<dbReference type="InterPro" id="IPR013154">
    <property type="entry name" value="ADH-like_N"/>
</dbReference>
<evidence type="ECO:0000259" key="2">
    <source>
        <dbReference type="Pfam" id="PF00107"/>
    </source>
</evidence>
<dbReference type="InterPro" id="IPR011032">
    <property type="entry name" value="GroES-like_sf"/>
</dbReference>
<evidence type="ECO:0000259" key="3">
    <source>
        <dbReference type="Pfam" id="PF08240"/>
    </source>
</evidence>
<organism evidence="4">
    <name type="scientific">freshwater metagenome</name>
    <dbReference type="NCBI Taxonomy" id="449393"/>
    <lineage>
        <taxon>unclassified sequences</taxon>
        <taxon>metagenomes</taxon>
        <taxon>ecological metagenomes</taxon>
    </lineage>
</organism>
<dbReference type="AlphaFoldDB" id="A0A6J6ED50"/>
<gene>
    <name evidence="4" type="ORF">UFOPK1591_01488</name>
</gene>
<accession>A0A6J6ED50</accession>
<dbReference type="PANTHER" id="PTHR43401:SF2">
    <property type="entry name" value="L-THREONINE 3-DEHYDROGENASE"/>
    <property type="match status" value="1"/>
</dbReference>
<evidence type="ECO:0000256" key="1">
    <source>
        <dbReference type="ARBA" id="ARBA00023002"/>
    </source>
</evidence>
<dbReference type="SUPFAM" id="SSF50129">
    <property type="entry name" value="GroES-like"/>
    <property type="match status" value="1"/>
</dbReference>